<dbReference type="Pfam" id="PF00188">
    <property type="entry name" value="CAP"/>
    <property type="match status" value="1"/>
</dbReference>
<reference evidence="5" key="2">
    <citation type="journal article" date="2021" name="Microbiome">
        <title>Successional dynamics and alternative stable states in a saline activated sludge microbial community over 9 years.</title>
        <authorList>
            <person name="Wang Y."/>
            <person name="Ye J."/>
            <person name="Ju F."/>
            <person name="Liu L."/>
            <person name="Boyd J.A."/>
            <person name="Deng Y."/>
            <person name="Parks D.H."/>
            <person name="Jiang X."/>
            <person name="Yin X."/>
            <person name="Woodcroft B.J."/>
            <person name="Tyson G.W."/>
            <person name="Hugenholtz P."/>
            <person name="Polz M.F."/>
            <person name="Zhang T."/>
        </authorList>
    </citation>
    <scope>NUCLEOTIDE SEQUENCE</scope>
    <source>
        <strain evidence="5">HKST-UBA10</strain>
    </source>
</reference>
<dbReference type="InterPro" id="IPR013783">
    <property type="entry name" value="Ig-like_fold"/>
</dbReference>
<keyword evidence="2" id="KW-1133">Transmembrane helix</keyword>
<feature type="domain" description="SCP" evidence="3">
    <location>
        <begin position="71"/>
        <end position="187"/>
    </location>
</feature>
<feature type="transmembrane region" description="Helical" evidence="2">
    <location>
        <begin position="487"/>
        <end position="505"/>
    </location>
</feature>
<name>A0A955L318_9BACT</name>
<feature type="transmembrane region" description="Helical" evidence="2">
    <location>
        <begin position="35"/>
        <end position="53"/>
    </location>
</feature>
<keyword evidence="2" id="KW-0812">Transmembrane</keyword>
<dbReference type="CDD" id="cd05379">
    <property type="entry name" value="CAP_bacterial"/>
    <property type="match status" value="1"/>
</dbReference>
<dbReference type="EMBL" id="JAGQLG010000029">
    <property type="protein sequence ID" value="MCA9381951.1"/>
    <property type="molecule type" value="Genomic_DNA"/>
</dbReference>
<protein>
    <recommendedName>
        <fullName evidence="7">SCP domain-containing protein</fullName>
    </recommendedName>
</protein>
<dbReference type="InterPro" id="IPR035940">
    <property type="entry name" value="CAP_sf"/>
</dbReference>
<comment type="caution">
    <text evidence="5">The sequence shown here is derived from an EMBL/GenBank/DDBJ whole genome shotgun (WGS) entry which is preliminary data.</text>
</comment>
<proteinExistence type="predicted"/>
<feature type="domain" description="Bacterial Ig-like" evidence="4">
    <location>
        <begin position="241"/>
        <end position="319"/>
    </location>
</feature>
<accession>A0A955L318</accession>
<feature type="compositionally biased region" description="Low complexity" evidence="1">
    <location>
        <begin position="197"/>
        <end position="216"/>
    </location>
</feature>
<dbReference type="Pfam" id="PF19077">
    <property type="entry name" value="Big_13"/>
    <property type="match status" value="1"/>
</dbReference>
<organism evidence="5 6">
    <name type="scientific">Candidatus Dojkabacteria bacterium</name>
    <dbReference type="NCBI Taxonomy" id="2099670"/>
    <lineage>
        <taxon>Bacteria</taxon>
        <taxon>Candidatus Dojkabacteria</taxon>
    </lineage>
</organism>
<evidence type="ECO:0008006" key="7">
    <source>
        <dbReference type="Google" id="ProtNLM"/>
    </source>
</evidence>
<gene>
    <name evidence="5" type="ORF">KC660_00915</name>
</gene>
<feature type="region of interest" description="Disordered" evidence="1">
    <location>
        <begin position="197"/>
        <end position="236"/>
    </location>
</feature>
<keyword evidence="2" id="KW-0472">Membrane</keyword>
<dbReference type="PANTHER" id="PTHR31157:SF1">
    <property type="entry name" value="SCP DOMAIN-CONTAINING PROTEIN"/>
    <property type="match status" value="1"/>
</dbReference>
<dbReference type="InterPro" id="IPR044016">
    <property type="entry name" value="Big_13"/>
</dbReference>
<evidence type="ECO:0000256" key="1">
    <source>
        <dbReference type="SAM" id="MobiDB-lite"/>
    </source>
</evidence>
<evidence type="ECO:0000313" key="5">
    <source>
        <dbReference type="EMBL" id="MCA9381951.1"/>
    </source>
</evidence>
<reference evidence="5" key="1">
    <citation type="submission" date="2020-04" db="EMBL/GenBank/DDBJ databases">
        <authorList>
            <person name="Zhang T."/>
        </authorList>
    </citation>
    <scope>NUCLEOTIDE SEQUENCE</scope>
    <source>
        <strain evidence="5">HKST-UBA10</strain>
    </source>
</reference>
<dbReference type="SUPFAM" id="SSF55797">
    <property type="entry name" value="PR-1-like"/>
    <property type="match status" value="1"/>
</dbReference>
<evidence type="ECO:0000256" key="2">
    <source>
        <dbReference type="SAM" id="Phobius"/>
    </source>
</evidence>
<sequence>MNTNRYKKAKYNLKKFFVPHPSNGHYPFSVRTKTIALYLVIIIAINLLGTALLPSFSKVGASNIDPGQLVSLANQERSALGLGTLTVDQRLVNAAHAKGLDMLEKDYWAHFGPNGESPWQFIKAAGYSYQYAGENLARDFSSTTSVHQAWMNSPTHKANIVKAEYTNIGISVVEGDLNGEQTILVVQMFGTPIGSTAKATTPTTTKTEAKSTNEATNEAKNAGLPPAVKPGAPKIIEPKSGDIINKSKITIKGNADDNTRVDVFDGNTKLGSLTAEGGIFTVAPESDLRDGEHVLSATSTNSYGLTSSKSNEVKINIDTSLPVLEEKNLSITSTDVNPAFVFLNFKVNSDKDVKSAVLIVNGEKYELDMTDKNEVVFSKEIKLKIEDIDKDDFSAQIVVTDNAGNETRKEISKEDILGTFDINQANVIENQGLDQAVDLSVLNLSDLKLSMKQIINFLFVLFLIVVFSLDIFYIWKDKHTRDLWSIRHYPLMIFLIFITLVNAGGKII</sequence>
<dbReference type="PANTHER" id="PTHR31157">
    <property type="entry name" value="SCP DOMAIN-CONTAINING PROTEIN"/>
    <property type="match status" value="1"/>
</dbReference>
<evidence type="ECO:0000259" key="3">
    <source>
        <dbReference type="Pfam" id="PF00188"/>
    </source>
</evidence>
<dbReference type="AlphaFoldDB" id="A0A955L318"/>
<dbReference type="Gene3D" id="3.40.33.10">
    <property type="entry name" value="CAP"/>
    <property type="match status" value="1"/>
</dbReference>
<dbReference type="Proteomes" id="UP000782843">
    <property type="component" value="Unassembled WGS sequence"/>
</dbReference>
<feature type="transmembrane region" description="Helical" evidence="2">
    <location>
        <begin position="454"/>
        <end position="475"/>
    </location>
</feature>
<evidence type="ECO:0000259" key="4">
    <source>
        <dbReference type="Pfam" id="PF19077"/>
    </source>
</evidence>
<evidence type="ECO:0000313" key="6">
    <source>
        <dbReference type="Proteomes" id="UP000782843"/>
    </source>
</evidence>
<dbReference type="InterPro" id="IPR014044">
    <property type="entry name" value="CAP_dom"/>
</dbReference>
<dbReference type="Gene3D" id="2.60.40.10">
    <property type="entry name" value="Immunoglobulins"/>
    <property type="match status" value="1"/>
</dbReference>